<feature type="domain" description="NADH:quinone oxidoreductase/Mrp antiporter transmembrane" evidence="7">
    <location>
        <begin position="130"/>
        <end position="404"/>
    </location>
</feature>
<feature type="transmembrane region" description="Helical" evidence="6">
    <location>
        <begin position="133"/>
        <end position="151"/>
    </location>
</feature>
<dbReference type="EMBL" id="JAIEZQ010000001">
    <property type="protein sequence ID" value="MBY9074606.1"/>
    <property type="molecule type" value="Genomic_DNA"/>
</dbReference>
<feature type="transmembrane region" description="Helical" evidence="6">
    <location>
        <begin position="595"/>
        <end position="614"/>
    </location>
</feature>
<evidence type="ECO:0000256" key="6">
    <source>
        <dbReference type="SAM" id="Phobius"/>
    </source>
</evidence>
<dbReference type="Proteomes" id="UP000754710">
    <property type="component" value="Unassembled WGS sequence"/>
</dbReference>
<dbReference type="InterPro" id="IPR018393">
    <property type="entry name" value="NADHpl_OxRdtase_5_subgr"/>
</dbReference>
<dbReference type="NCBIfam" id="TIGR01974">
    <property type="entry name" value="NDH_I_L"/>
    <property type="match status" value="1"/>
</dbReference>
<evidence type="ECO:0000259" key="8">
    <source>
        <dbReference type="Pfam" id="PF00662"/>
    </source>
</evidence>
<dbReference type="Pfam" id="PF00662">
    <property type="entry name" value="Proton_antipo_N"/>
    <property type="match status" value="1"/>
</dbReference>
<feature type="transmembrane region" description="Helical" evidence="6">
    <location>
        <begin position="110"/>
        <end position="127"/>
    </location>
</feature>
<evidence type="ECO:0000313" key="10">
    <source>
        <dbReference type="Proteomes" id="UP000754710"/>
    </source>
</evidence>
<dbReference type="InterPro" id="IPR001750">
    <property type="entry name" value="ND/Mrp_TM"/>
</dbReference>
<dbReference type="InterPro" id="IPR003945">
    <property type="entry name" value="NU5C-like"/>
</dbReference>
<evidence type="ECO:0000256" key="5">
    <source>
        <dbReference type="RuleBase" id="RU000320"/>
    </source>
</evidence>
<evidence type="ECO:0000256" key="1">
    <source>
        <dbReference type="ARBA" id="ARBA00004127"/>
    </source>
</evidence>
<keyword evidence="9" id="KW-0560">Oxidoreductase</keyword>
<evidence type="ECO:0000256" key="3">
    <source>
        <dbReference type="ARBA" id="ARBA00022989"/>
    </source>
</evidence>
<sequence>MWVVLLVVLVPFTSAGLSLLVGHGGEVAERGIAVGAGALGLALAGVVAFPHLGDATPLAHVFAATTAAGPPIELAFYVDPLSAVLLLLAHTVAFLVQVYSLGYMHGDPRYPSYAALVSLFTGAMTLVVVADDLWVLLVGWELMGACSYFLISHHWELPEARAGAVKAFLMTRTADLGLLFAILVLGLRFDSYRISTVMAAIADGGFGRDDLWLPAVLLTAAVVGKSAQFPLHTWLPDAMPGPTPISALIHAATMVAAGVFLVARTYPLFLSAPAALNLLALVAAVTMLLAAFYALFTSDLKRVLAWSTVSQLAYMFGALAVGAWSAGVLHLLAHGAFKALLFLAAGAVVHAVGSTSMTAMGGLRDKLPDTFLTMSIGFGALAGVVPLVGFFTKDAVIGATWDAALHGRLVWPWLAWLLFASAVVTAVLTVAYSLRAWLMVFLGSPAGADLAEGEVPEIAEAPPSMKVPLYLLALPTALGGLVVVYPEAVLGSGEYHLLHPELGLVMTVLVALTAAVVVRAWRRSGGRDPWRPRVLPQPQVDRVYDIGLVRPVMRLARLARAGDRDVIDAYADGAAAGAWGLGRVLRLAQNGNVQGYLMVVVVGACALAVVAGVVA</sequence>
<name>A0ABS7RIK6_9ACTN</name>
<dbReference type="PRINTS" id="PR01434">
    <property type="entry name" value="NADHDHGNASE5"/>
</dbReference>
<comment type="subcellular location">
    <subcellularLocation>
        <location evidence="1">Endomembrane system</location>
        <topology evidence="1">Multi-pass membrane protein</topology>
    </subcellularLocation>
    <subcellularLocation>
        <location evidence="5">Membrane</location>
        <topology evidence="5">Multi-pass membrane protein</topology>
    </subcellularLocation>
</comment>
<dbReference type="Gene3D" id="1.20.5.2700">
    <property type="match status" value="1"/>
</dbReference>
<feature type="transmembrane region" description="Helical" evidence="6">
    <location>
        <begin position="411"/>
        <end position="434"/>
    </location>
</feature>
<dbReference type="EC" id="1.6.5.-" evidence="9"/>
<evidence type="ECO:0000256" key="2">
    <source>
        <dbReference type="ARBA" id="ARBA00022692"/>
    </source>
</evidence>
<dbReference type="GO" id="GO:0016491">
    <property type="term" value="F:oxidoreductase activity"/>
    <property type="evidence" value="ECO:0007669"/>
    <property type="project" value="UniProtKB-KW"/>
</dbReference>
<dbReference type="Pfam" id="PF00361">
    <property type="entry name" value="Proton_antipo_M"/>
    <property type="match status" value="1"/>
</dbReference>
<evidence type="ECO:0000259" key="7">
    <source>
        <dbReference type="Pfam" id="PF00361"/>
    </source>
</evidence>
<feature type="transmembrane region" description="Helical" evidence="6">
    <location>
        <begin position="172"/>
        <end position="191"/>
    </location>
</feature>
<feature type="transmembrane region" description="Helical" evidence="6">
    <location>
        <begin position="371"/>
        <end position="391"/>
    </location>
</feature>
<dbReference type="InterPro" id="IPR001516">
    <property type="entry name" value="Proton_antipo_N"/>
</dbReference>
<dbReference type="PANTHER" id="PTHR42829:SF2">
    <property type="entry name" value="NADH-UBIQUINONE OXIDOREDUCTASE CHAIN 5"/>
    <property type="match status" value="1"/>
</dbReference>
<gene>
    <name evidence="9" type="ORF">K1X13_07210</name>
</gene>
<dbReference type="PRINTS" id="PR01435">
    <property type="entry name" value="NPOXDRDTASE5"/>
</dbReference>
<keyword evidence="10" id="KW-1185">Reference proteome</keyword>
<feature type="transmembrane region" description="Helical" evidence="6">
    <location>
        <begin position="31"/>
        <end position="49"/>
    </location>
</feature>
<organism evidence="9 10">
    <name type="scientific">Nocardioides jiangsuensis</name>
    <dbReference type="NCBI Taxonomy" id="2866161"/>
    <lineage>
        <taxon>Bacteria</taxon>
        <taxon>Bacillati</taxon>
        <taxon>Actinomycetota</taxon>
        <taxon>Actinomycetes</taxon>
        <taxon>Propionibacteriales</taxon>
        <taxon>Nocardioidaceae</taxon>
        <taxon>Nocardioides</taxon>
    </lineage>
</organism>
<reference evidence="9 10" key="1">
    <citation type="submission" date="2021-08" db="EMBL/GenBank/DDBJ databases">
        <title>Nocardioides bacterium WL0053 sp. nov., isolated from the sediment.</title>
        <authorList>
            <person name="Wang L."/>
            <person name="Zhang D."/>
            <person name="Zhang A."/>
        </authorList>
    </citation>
    <scope>NUCLEOTIDE SEQUENCE [LARGE SCALE GENOMIC DNA]</scope>
    <source>
        <strain evidence="9 10">WL0053</strain>
    </source>
</reference>
<feature type="transmembrane region" description="Helical" evidence="6">
    <location>
        <begin position="339"/>
        <end position="359"/>
    </location>
</feature>
<feature type="transmembrane region" description="Helical" evidence="6">
    <location>
        <begin position="469"/>
        <end position="490"/>
    </location>
</feature>
<comment type="caution">
    <text evidence="9">The sequence shown here is derived from an EMBL/GenBank/DDBJ whole genome shotgun (WGS) entry which is preliminary data.</text>
</comment>
<feature type="transmembrane region" description="Helical" evidence="6">
    <location>
        <begin position="502"/>
        <end position="521"/>
    </location>
</feature>
<dbReference type="PANTHER" id="PTHR42829">
    <property type="entry name" value="NADH-UBIQUINONE OXIDOREDUCTASE CHAIN 5"/>
    <property type="match status" value="1"/>
</dbReference>
<feature type="domain" description="NADH-Ubiquinone oxidoreductase (complex I) chain 5 N-terminal" evidence="8">
    <location>
        <begin position="71"/>
        <end position="113"/>
    </location>
</feature>
<feature type="transmembrane region" description="Helical" evidence="6">
    <location>
        <begin position="247"/>
        <end position="266"/>
    </location>
</feature>
<keyword evidence="4 6" id="KW-0472">Membrane</keyword>
<proteinExistence type="predicted"/>
<protein>
    <submittedName>
        <fullName evidence="9">NADH-quinone oxidoreductase subunit L</fullName>
        <ecNumber evidence="9">1.6.5.-</ecNumber>
    </submittedName>
</protein>
<evidence type="ECO:0000256" key="4">
    <source>
        <dbReference type="ARBA" id="ARBA00023136"/>
    </source>
</evidence>
<keyword evidence="2 5" id="KW-0812">Transmembrane</keyword>
<feature type="transmembrane region" description="Helical" evidence="6">
    <location>
        <begin position="84"/>
        <end position="103"/>
    </location>
</feature>
<accession>A0ABS7RIK6</accession>
<feature type="transmembrane region" description="Helical" evidence="6">
    <location>
        <begin position="278"/>
        <end position="300"/>
    </location>
</feature>
<keyword evidence="3 6" id="KW-1133">Transmembrane helix</keyword>
<evidence type="ECO:0000313" key="9">
    <source>
        <dbReference type="EMBL" id="MBY9074606.1"/>
    </source>
</evidence>
<feature type="transmembrane region" description="Helical" evidence="6">
    <location>
        <begin position="312"/>
        <end position="333"/>
    </location>
</feature>